<keyword evidence="3 4" id="KW-1015">Disulfide bond</keyword>
<dbReference type="InterPro" id="IPR001881">
    <property type="entry name" value="EGF-like_Ca-bd_dom"/>
</dbReference>
<feature type="domain" description="EGF-like" evidence="6">
    <location>
        <begin position="1826"/>
        <end position="1867"/>
    </location>
</feature>
<feature type="domain" description="EGF-like" evidence="6">
    <location>
        <begin position="653"/>
        <end position="687"/>
    </location>
</feature>
<feature type="domain" description="EGF-like" evidence="6">
    <location>
        <begin position="155"/>
        <end position="198"/>
    </location>
</feature>
<feature type="signal peptide" evidence="5">
    <location>
        <begin position="1"/>
        <end position="19"/>
    </location>
</feature>
<dbReference type="InterPro" id="IPR006150">
    <property type="entry name" value="Cys_repeat_1"/>
</dbReference>
<dbReference type="Proteomes" id="UP001307889">
    <property type="component" value="Chromosome 8"/>
</dbReference>
<dbReference type="SMART" id="SM00179">
    <property type="entry name" value="EGF_CA"/>
    <property type="match status" value="22"/>
</dbReference>
<feature type="domain" description="EGF-like" evidence="6">
    <location>
        <begin position="768"/>
        <end position="809"/>
    </location>
</feature>
<dbReference type="InterPro" id="IPR009030">
    <property type="entry name" value="Growth_fac_rcpt_cys_sf"/>
</dbReference>
<dbReference type="InterPro" id="IPR026823">
    <property type="entry name" value="cEGF"/>
</dbReference>
<gene>
    <name evidence="7" type="ORF">NTJ_09968</name>
</gene>
<feature type="domain" description="EGF-like" evidence="6">
    <location>
        <begin position="403"/>
        <end position="442"/>
    </location>
</feature>
<feature type="domain" description="EGF-like" evidence="6">
    <location>
        <begin position="526"/>
        <end position="566"/>
    </location>
</feature>
<feature type="domain" description="EGF-like" evidence="6">
    <location>
        <begin position="3493"/>
        <end position="3531"/>
    </location>
</feature>
<keyword evidence="2" id="KW-0677">Repeat</keyword>
<evidence type="ECO:0000313" key="8">
    <source>
        <dbReference type="Proteomes" id="UP001307889"/>
    </source>
</evidence>
<dbReference type="EMBL" id="AP028916">
    <property type="protein sequence ID" value="BES97157.1"/>
    <property type="molecule type" value="Genomic_DNA"/>
</dbReference>
<dbReference type="PANTHER" id="PTHR22963:SF39">
    <property type="entry name" value="DUMPY"/>
    <property type="match status" value="1"/>
</dbReference>
<dbReference type="PROSITE" id="PS00010">
    <property type="entry name" value="ASX_HYDROXYL"/>
    <property type="match status" value="20"/>
</dbReference>
<feature type="domain" description="EGF-like" evidence="6">
    <location>
        <begin position="240"/>
        <end position="277"/>
    </location>
</feature>
<keyword evidence="5" id="KW-0732">Signal</keyword>
<dbReference type="SUPFAM" id="SSF57196">
    <property type="entry name" value="EGF/Laminin"/>
    <property type="match status" value="9"/>
</dbReference>
<protein>
    <submittedName>
        <fullName evidence="7">PTI</fullName>
    </submittedName>
</protein>
<dbReference type="CDD" id="cd00054">
    <property type="entry name" value="EGF_CA"/>
    <property type="match status" value="13"/>
</dbReference>
<feature type="domain" description="EGF-like" evidence="6">
    <location>
        <begin position="443"/>
        <end position="486"/>
    </location>
</feature>
<feature type="domain" description="EGF-like" evidence="6">
    <location>
        <begin position="961"/>
        <end position="1001"/>
    </location>
</feature>
<evidence type="ECO:0000256" key="3">
    <source>
        <dbReference type="ARBA" id="ARBA00023157"/>
    </source>
</evidence>
<feature type="disulfide bond" evidence="4">
    <location>
        <begin position="823"/>
        <end position="840"/>
    </location>
</feature>
<evidence type="ECO:0000256" key="2">
    <source>
        <dbReference type="ARBA" id="ARBA00022737"/>
    </source>
</evidence>
<evidence type="ECO:0000313" key="7">
    <source>
        <dbReference type="EMBL" id="BES97157.1"/>
    </source>
</evidence>
<dbReference type="Gene3D" id="2.10.25.10">
    <property type="entry name" value="Laminin"/>
    <property type="match status" value="22"/>
</dbReference>
<feature type="domain" description="EGF-like" evidence="6">
    <location>
        <begin position="2450"/>
        <end position="2489"/>
    </location>
</feature>
<feature type="domain" description="EGF-like" evidence="6">
    <location>
        <begin position="322"/>
        <end position="361"/>
    </location>
</feature>
<feature type="domain" description="EGF-like" evidence="6">
    <location>
        <begin position="282"/>
        <end position="321"/>
    </location>
</feature>
<feature type="chain" id="PRO_5045626372" evidence="5">
    <location>
        <begin position="20"/>
        <end position="3842"/>
    </location>
</feature>
<dbReference type="InterPro" id="IPR003645">
    <property type="entry name" value="Fol_N"/>
</dbReference>
<dbReference type="InterPro" id="IPR049883">
    <property type="entry name" value="NOTCH1_EGF-like"/>
</dbReference>
<keyword evidence="1 4" id="KW-0245">EGF-like domain</keyword>
<organism evidence="7 8">
    <name type="scientific">Nesidiocoris tenuis</name>
    <dbReference type="NCBI Taxonomy" id="355587"/>
    <lineage>
        <taxon>Eukaryota</taxon>
        <taxon>Metazoa</taxon>
        <taxon>Ecdysozoa</taxon>
        <taxon>Arthropoda</taxon>
        <taxon>Hexapoda</taxon>
        <taxon>Insecta</taxon>
        <taxon>Pterygota</taxon>
        <taxon>Neoptera</taxon>
        <taxon>Paraneoptera</taxon>
        <taxon>Hemiptera</taxon>
        <taxon>Heteroptera</taxon>
        <taxon>Panheteroptera</taxon>
        <taxon>Cimicomorpha</taxon>
        <taxon>Miridae</taxon>
        <taxon>Dicyphina</taxon>
        <taxon>Nesidiocoris</taxon>
    </lineage>
</organism>
<dbReference type="PANTHER" id="PTHR22963">
    <property type="entry name" value="ENDOGLIN-RELATED"/>
    <property type="match status" value="1"/>
</dbReference>
<dbReference type="SMART" id="SM00286">
    <property type="entry name" value="PTI"/>
    <property type="match status" value="22"/>
</dbReference>
<evidence type="ECO:0000256" key="5">
    <source>
        <dbReference type="SAM" id="SignalP"/>
    </source>
</evidence>
<dbReference type="Pfam" id="PF12662">
    <property type="entry name" value="cEGF"/>
    <property type="match status" value="1"/>
</dbReference>
<evidence type="ECO:0000256" key="1">
    <source>
        <dbReference type="ARBA" id="ARBA00022536"/>
    </source>
</evidence>
<sequence>MKILLQLVVWILLAGNVASHGIGFGIKKEIFFLNLEDGYFGCQVNESTDFLQLYELSRLCDGRNDCYRGSDELARELKCSQDCGRESGQRCENGACLDSQCHCNDGYGGCSCEVPDENECKYRPCDVFAHCTNTLGSFHCTCFPGYAGDGFHCQDINECEDPAIAARCVANSECCNLPAHFLCKCLPGFEGDGEEECRDIDECAHQNACGPNAICHNVPGNYSCSCLQGFEGDPFHGCTDIDECSYEGSCAIGAICSNTIGGYQCACPIGTTGDPVHGGCVDVDECLVNPCGPGAICTNTPSSFGCHCPPGFVGDPHVSCTDIDECSSSPCGKGANCVNTEGNFTCVCPAGYTGNASVECADINECGNSAACGVNAKCLNTPGSYQCTCPTGFTGEPSVFCQNLNECESNPCGANAVCKDTPGSFSCSCKEDYTGDPYMGCVDINECEMLERPCGSNAICENASPGYNCLCPQGYMAKPDPTVACEQVDVNVLCKSKFDCVNNAECVDGQCFCEDGFKAVGSECEDVNECSTNPCGPFSMCSNTPGGFTCSCQSGYVGSPPRIQCKAPCDDVKCGSHAFCKPDGQDAFCVCENGWTFDPTDISAGCIDIDECDKSNGASGLCGENAVCSNTPGAFSCLCKPGYTGDPFHQCKDIDECADGEICGEGAICTNSPGSFSCSCPKGTAPEPDPFTKCIQVVSCKSDNDCPGNAICDQQQRCFCPEPNVGNDCRHPCETVSCGPNSECMLIGSAAQCICTQGYSSTSTGCSDIDECSVNHPCAIGAVCNNMPGGFSCQCPRGSIGDPYKEGCSSSRTPDSCSDDKPCPQGELCILDPYLGSSVCICSSGFTRDAHGACVDIDECQATDKLPCGANAVCKNLPGSYECTCPAGFNGNPYSGCEECNTLECKCRPPYKIVGQECVLEGCSKSQKCAGGAECVTIAGGVSYCACPKGMTPDDEGNCVDVDECKDISACGYGAECVNKPGSYACRCPTGYSGDPYRMCSPNQVRCVADKDCGTNEKCVQPGECVCPPPFYVDPTEVQRCKSPCDRFVCGLNAKCTPSDPPKCVCANGYRPDPNSGGCTDIDECADRNSCSAGSTCINLKGSFKCLCPTGTKGDPYRSGCTGTAPKTVCTKDGDCAGQLSCVQGACINPCTNLPCGKNAYCEAQDHAAWCRCTPGFVESPSGGCVSPCDGVVCGKGAQCIISGTGPTCKCPEGTLGNPFPGGQCVVDTCSASKPCPSPAVCVSGRCKEKCGSGVCGLGATCDNSTNQCVCPPLFVGNPLLVCMPPIAMPACFPGCGTNAHCSYGLDGNLCACDPGTTGNPYEECTSKELVRTCSPDSCGKGAVCLITGNSIQCNCPPGYRGNPYVACEDVNECSSEACGSNAVCINVPGSYDCLCKEGYIGNPFANCMPLAPQKCQDPATCVCSKNSPCPSGFVCKRGKCKSQCEGVKCGPRAACVSGKCVCPPGSSGSPTDLKKGCSLEGQCDNDLDCKSTEICLQQGRGTRTCLDACKKVQCGPNAICVADNHRSSCICVDGYSGSPTDLSLGCQPERALPREECISDKDCPKGLVCSVNPDGIHTCLDPCYSVACGKNEVCSKDKKGMPVCKCADTFTWNPVSSECEKPSLPDCRIDSDCKSKESCRPDALGVLKCIKVCSDFTCPQNAVCLSSSHKGYCQCIAGFTGNPNDRNGCTPVQRNTCTQDAQCLESEYCSKGRNGVRSCRPACDSMKCGPNAICVANNHVAKCQCPPGPFTGDPATSGCKQVPCVYNKDCPQHQLCDRLSHSCIDVCDDLKCGDNSVCIGEDHRAICQCPAGYKPNPVADIECAKIDQCDPNPCHPTAICETVPNDGHICKCPMNQVGDPISSGCRAEGNCPNGDKDCPEQSVCQNGRCVNPCEKACGAYAICTVKNRQPVCTCPPKFQHSNSHDETSPCVRMALICGSDGDCNGDICINGQCQVACRNSKDCLIGEKCVQNKCQTPCAGHSQCLPSQACVNGVCTAGCRSNRDCSDFEACLSNKCKNPCTKEACGTNAICRIKNHAAVCSCPDGFIGNPVPEKSCIRIPTACNMASDCPTGQACTEGQCTAPCSEDYDCAKGERCNEGVCLKMCFSGSNCLAGQVCSDGACKPGCKLDSDCGPSQACIRNKCKCKSGFLPGRRGCEDVDECLTSPCHPSSSCINTIGSYKCVCENSKVGDPYGPPGCSPPHVCSSDKHCDSNLACMDGLCADPCVDRQSPCSKSASCNVRDHVLECDCPAGHLGDPYDPVLGCFKVECTSNDDCPNEKMCDSKTHKCTSPCDKLSCGQGTCIVADHSAACSCYPGYSFVDGKCSDVNECATNPCHPTAKCRNSLGSYQCYCENGLVGGGDVGCRKPGDCIAHSDCPSSAACMDQTCRDPCLVPGTCGKGAICTTIDHAPTCLCPARTSGDPKIKCSRLECSDGSDCPKGQSCLTGSCVDPCSQPNVCGENSDCQTLNHDAICSCSPGYTGDPHLGCVPLQYCSTDQQCQAGTACHNGICLSVCSSTRECILDQLCISEVCQPTCVSNSTCPDFQFCQNNICVRELKCTSDRDCEDHQKCITNAVGQASCENICESGIVCGRNAQCTARYHGAQCKCKPGYFGNPNVGCAQIECNSNNDCSNDKMCEDHMCKISCLLHNPCGENALCSAENHKQACYCQPGFTGDAYVGCTSVDFCSLKPCGPGATCANSRGSAKCMCPLGTIGDPYKEGCSVSIECSNDGDCPNAAKCVDHIDTAKCRDVCEDHDCGPNAECIADEHVARCECRKDYTGDPNDTKLGCRPKPISCQSSVDCPHNTHCYGNLCRSSCQADSECGLNEQCLLGHCANPCLDSSTCGMNAACTITNHVKQCSCPPGFTGNQLIECVRIPTSCTSQADCPENNACENNICRPVCLGDNECALNEKCLKGTCKLTCRVDNDCFLGHICLHNLCLYGCRSDDDCSASESCRGNVCVNPCSETSCGINAVCTASNQRAVCSCPNGLVPAPTASVACVRAPPATCASNRQCSEGTVCIENSCRPFCASDAGCLRNEKCDSNVCIPVCRKDDDCRSGEVCDQLICTQGCRSDSSCPADKACINSKCADPCESPTACGTNAKCAVKNHQKQCACAPGLVGNAEVSCRPPIQSCKEKSDCPRGHVCHGEICASKCKSDTDCLSDERCLGNICKAVCNTDTTCGTGRICENRVCELGCRSDLLCPSNQACVDKQCRDPCSSSKNTCGSCARCSVVDHSVQCSCPAGTRGDPLIACTKPAPKCDGSCKCDESTGFCIVACKGDKDCPCGHACHSGQCAAVCQNNNQCYPGQQCKDGKCISGCLRQLDCPMDKTCSEGKCVDPCHPSRSPCGTNSECRVTEHRPVCLCPAGTVGEPTVACTRSAQCSADEECGPDKSCGPDGVCRNPCLQEKSCGINAQCRAVERRASCSCPPGFHGNPLKECKPAGVGENCSRKPCGANTQCRDMPNGYECMCKPGCIGNPNKGCICEDTHRQGSDPCASAKCGERAVCKSSPSGDSYKCFCPPEHPLGDPNVKCIKRGDCRTQGCGVGAECVGSGDLFNCKCPIGTKGNPQVQCKPESECKMDSDCAVDKACINEQCIEVCSIRGSCGLNALCQPVIHRAVCSCPQCHKGDPTVSCLPDPDCQPSVERTPIACQTSMACPGTMACQDGKCVDPCTAGKAKCGPNKKCQVREHRPVCVCQFGFSLNENGILGCAPAQPECRTNTDCSDDLICSSSQCVSPCVPGICPDDKQCLVLNHRPLCVCTKNCNPSVTICFNDNGCPSHLACKKLQCLDPCVNATCPQNSPCSVEDHKPVCRFCPLGYKGDANYGCIEGKIYLIKYFCS</sequence>
<dbReference type="InterPro" id="IPR000152">
    <property type="entry name" value="EGF-type_Asp/Asn_hydroxyl_site"/>
</dbReference>
<feature type="domain" description="EGF-like" evidence="6">
    <location>
        <begin position="813"/>
        <end position="855"/>
    </location>
</feature>
<feature type="domain" description="EGF-like" evidence="6">
    <location>
        <begin position="2683"/>
        <end position="2723"/>
    </location>
</feature>
<evidence type="ECO:0000256" key="4">
    <source>
        <dbReference type="PROSITE-ProRule" id="PRU00076"/>
    </source>
</evidence>
<reference evidence="7 8" key="1">
    <citation type="submission" date="2023-09" db="EMBL/GenBank/DDBJ databases">
        <title>Nesidiocoris tenuis whole genome shotgun sequence.</title>
        <authorList>
            <person name="Shibata T."/>
            <person name="Shimoda M."/>
            <person name="Kobayashi T."/>
            <person name="Uehara T."/>
        </authorList>
    </citation>
    <scope>NUCLEOTIDE SEQUENCE [LARGE SCALE GENOMIC DNA]</scope>
    <source>
        <strain evidence="7 8">Japan</strain>
    </source>
</reference>
<dbReference type="PROSITE" id="PS01186">
    <property type="entry name" value="EGF_2"/>
    <property type="match status" value="17"/>
</dbReference>
<dbReference type="SMART" id="SM00181">
    <property type="entry name" value="EGF"/>
    <property type="match status" value="63"/>
</dbReference>
<comment type="caution">
    <text evidence="4">Lacks conserved residue(s) required for the propagation of feature annotation.</text>
</comment>
<accession>A0ABN7B0J0</accession>
<dbReference type="InterPro" id="IPR000742">
    <property type="entry name" value="EGF"/>
</dbReference>
<dbReference type="SMART" id="SM00274">
    <property type="entry name" value="FOLN"/>
    <property type="match status" value="15"/>
</dbReference>
<dbReference type="SUPFAM" id="SSF57184">
    <property type="entry name" value="Growth factor receptor domain"/>
    <property type="match status" value="7"/>
</dbReference>
<feature type="domain" description="EGF-like" evidence="6">
    <location>
        <begin position="362"/>
        <end position="402"/>
    </location>
</feature>
<feature type="domain" description="EGF-like" evidence="6">
    <location>
        <begin position="1330"/>
        <end position="1369"/>
    </location>
</feature>
<feature type="domain" description="EGF-like" evidence="6">
    <location>
        <begin position="2327"/>
        <end position="2366"/>
    </location>
</feature>
<proteinExistence type="predicted"/>
<dbReference type="PROSITE" id="PS50026">
    <property type="entry name" value="EGF_3"/>
    <property type="match status" value="25"/>
</dbReference>
<dbReference type="Pfam" id="PF00008">
    <property type="entry name" value="EGF"/>
    <property type="match status" value="1"/>
</dbReference>
<feature type="disulfide bond" evidence="4">
    <location>
        <begin position="3502"/>
        <end position="3519"/>
    </location>
</feature>
<feature type="domain" description="EGF-like" evidence="6">
    <location>
        <begin position="116"/>
        <end position="154"/>
    </location>
</feature>
<feature type="domain" description="EGF-like" evidence="6">
    <location>
        <begin position="1370"/>
        <end position="1409"/>
    </location>
</feature>
<name>A0ABN7B0J0_9HEMI</name>
<evidence type="ECO:0000259" key="6">
    <source>
        <dbReference type="PROSITE" id="PS50026"/>
    </source>
</evidence>
<feature type="domain" description="EGF-like" evidence="6">
    <location>
        <begin position="608"/>
        <end position="652"/>
    </location>
</feature>
<keyword evidence="8" id="KW-1185">Reference proteome</keyword>
<feature type="domain" description="EGF-like" evidence="6">
    <location>
        <begin position="199"/>
        <end position="236"/>
    </location>
</feature>
<dbReference type="SMART" id="SM00289">
    <property type="entry name" value="WR1"/>
    <property type="match status" value="15"/>
</dbReference>
<dbReference type="PROSITE" id="PS01187">
    <property type="entry name" value="EGF_CA"/>
    <property type="match status" value="12"/>
</dbReference>
<dbReference type="Pfam" id="PF07645">
    <property type="entry name" value="EGF_CA"/>
    <property type="match status" value="16"/>
</dbReference>
<dbReference type="PROSITE" id="PS00022">
    <property type="entry name" value="EGF_1"/>
    <property type="match status" value="1"/>
</dbReference>
<dbReference type="Gene3D" id="2.90.20.10">
    <property type="entry name" value="Plasmodium vivax P25 domain"/>
    <property type="match status" value="2"/>
</dbReference>
<feature type="domain" description="EGF-like" evidence="6">
    <location>
        <begin position="1081"/>
        <end position="1122"/>
    </location>
</feature>
<feature type="domain" description="EGF-like" evidence="6">
    <location>
        <begin position="856"/>
        <end position="898"/>
    </location>
</feature>
<dbReference type="InterPro" id="IPR018097">
    <property type="entry name" value="EGF_Ca-bd_CS"/>
</dbReference>
<feature type="domain" description="EGF-like" evidence="6">
    <location>
        <begin position="2159"/>
        <end position="2200"/>
    </location>
</feature>